<accession>A0ABV2Q5N5</accession>
<feature type="domain" description="Amidohydrolase-related" evidence="1">
    <location>
        <begin position="55"/>
        <end position="393"/>
    </location>
</feature>
<evidence type="ECO:0000313" key="3">
    <source>
        <dbReference type="Proteomes" id="UP001549320"/>
    </source>
</evidence>
<dbReference type="Gene3D" id="3.20.20.140">
    <property type="entry name" value="Metal-dependent hydrolases"/>
    <property type="match status" value="1"/>
</dbReference>
<dbReference type="InterPro" id="IPR032466">
    <property type="entry name" value="Metal_Hydrolase"/>
</dbReference>
<sequence length="419" mass="45093">MTQRTLITGARLLDPRQDRLGAPTDVLIEGSRILAVGQHIQNAQDAERIDATGLTVMPGLIDAHVHIYMNERNIAAGAEVPQTYAAAKSTFVLKEMLHRGWTSVRDVAGGDYGMRDAVEAGYVQSPRLFVGGKAISQTGGHGDFRGRSESEYDCACCTGRALFSTLADGVPDVIKATREQLRLGADHIKIMLSGGVASPNDPLDSIQYRVDEIAACVEEAERWGSYVCAHAYSDIAIRRGVENGVRTIEHGNFVGDETAAIMAERGAFVVPTLIVHEANLRLGAASGKSPSAMEKNERVRQAGLQALKVYQRAGVQIGYGSDLSMHAQQFQNEGLAFHASSLSNAEVIRSATIVNAKVIRQEEKLGELIPGAIADVLLVKGDPYQDLMVLANPAENMPAIWQAGKPVKNILDRRNGASV</sequence>
<dbReference type="InterPro" id="IPR057744">
    <property type="entry name" value="OTAase-like"/>
</dbReference>
<dbReference type="SUPFAM" id="SSF51338">
    <property type="entry name" value="Composite domain of metallo-dependent hydrolases"/>
    <property type="match status" value="1"/>
</dbReference>
<dbReference type="RefSeq" id="WP_354442067.1">
    <property type="nucleotide sequence ID" value="NZ_JBEPSH010000002.1"/>
</dbReference>
<dbReference type="SUPFAM" id="SSF51556">
    <property type="entry name" value="Metallo-dependent hydrolases"/>
    <property type="match status" value="1"/>
</dbReference>
<dbReference type="CDD" id="cd01299">
    <property type="entry name" value="Met_dep_hydrolase_A"/>
    <property type="match status" value="1"/>
</dbReference>
<reference evidence="2 3" key="1">
    <citation type="submission" date="2024-06" db="EMBL/GenBank/DDBJ databases">
        <title>Sorghum-associated microbial communities from plants grown in Nebraska, USA.</title>
        <authorList>
            <person name="Schachtman D."/>
        </authorList>
    </citation>
    <scope>NUCLEOTIDE SEQUENCE [LARGE SCALE GENOMIC DNA]</scope>
    <source>
        <strain evidence="2 3">2709</strain>
    </source>
</reference>
<dbReference type="Proteomes" id="UP001549320">
    <property type="component" value="Unassembled WGS sequence"/>
</dbReference>
<gene>
    <name evidence="2" type="ORF">ABIE13_001253</name>
</gene>
<evidence type="ECO:0000313" key="2">
    <source>
        <dbReference type="EMBL" id="MET4576153.1"/>
    </source>
</evidence>
<proteinExistence type="predicted"/>
<evidence type="ECO:0000259" key="1">
    <source>
        <dbReference type="Pfam" id="PF01979"/>
    </source>
</evidence>
<dbReference type="Gene3D" id="2.30.40.10">
    <property type="entry name" value="Urease, subunit C, domain 1"/>
    <property type="match status" value="1"/>
</dbReference>
<name>A0ABV2Q5N5_9BURK</name>
<comment type="caution">
    <text evidence="2">The sequence shown here is derived from an EMBL/GenBank/DDBJ whole genome shotgun (WGS) entry which is preliminary data.</text>
</comment>
<dbReference type="Pfam" id="PF01979">
    <property type="entry name" value="Amidohydro_1"/>
    <property type="match status" value="1"/>
</dbReference>
<dbReference type="PANTHER" id="PTHR43135:SF3">
    <property type="entry name" value="ALPHA-D-RIBOSE 1-METHYLPHOSPHONATE 5-TRIPHOSPHATE DIPHOSPHATASE"/>
    <property type="match status" value="1"/>
</dbReference>
<dbReference type="EMBL" id="JBEPSH010000002">
    <property type="protein sequence ID" value="MET4576153.1"/>
    <property type="molecule type" value="Genomic_DNA"/>
</dbReference>
<dbReference type="InterPro" id="IPR051781">
    <property type="entry name" value="Metallo-dep_Hydrolase"/>
</dbReference>
<protein>
    <submittedName>
        <fullName evidence="2">Imidazolonepropionase-like amidohydrolase</fullName>
    </submittedName>
</protein>
<keyword evidence="3" id="KW-1185">Reference proteome</keyword>
<dbReference type="PANTHER" id="PTHR43135">
    <property type="entry name" value="ALPHA-D-RIBOSE 1-METHYLPHOSPHONATE 5-TRIPHOSPHATE DIPHOSPHATASE"/>
    <property type="match status" value="1"/>
</dbReference>
<organism evidence="2 3">
    <name type="scientific">Ottowia thiooxydans</name>
    <dbReference type="NCBI Taxonomy" id="219182"/>
    <lineage>
        <taxon>Bacteria</taxon>
        <taxon>Pseudomonadati</taxon>
        <taxon>Pseudomonadota</taxon>
        <taxon>Betaproteobacteria</taxon>
        <taxon>Burkholderiales</taxon>
        <taxon>Comamonadaceae</taxon>
        <taxon>Ottowia</taxon>
    </lineage>
</organism>
<dbReference type="InterPro" id="IPR006680">
    <property type="entry name" value="Amidohydro-rel"/>
</dbReference>
<dbReference type="InterPro" id="IPR011059">
    <property type="entry name" value="Metal-dep_hydrolase_composite"/>
</dbReference>